<evidence type="ECO:0000313" key="2">
    <source>
        <dbReference type="EMBL" id="GEA26795.1"/>
    </source>
</evidence>
<dbReference type="AlphaFoldDB" id="A0A5J4F8J5"/>
<feature type="transmembrane region" description="Helical" evidence="1">
    <location>
        <begin position="49"/>
        <end position="68"/>
    </location>
</feature>
<name>A0A5J4F8J5_MICAE</name>
<protein>
    <submittedName>
        <fullName evidence="2">Uncharacterized protein</fullName>
    </submittedName>
</protein>
<gene>
    <name evidence="2" type="ORF">MiAbW_01351</name>
</gene>
<dbReference type="EMBL" id="BJKP01000009">
    <property type="protein sequence ID" value="GEA26795.1"/>
    <property type="molecule type" value="Genomic_DNA"/>
</dbReference>
<keyword evidence="1" id="KW-1133">Transmembrane helix</keyword>
<dbReference type="RefSeq" id="WP_151695511.1">
    <property type="nucleotide sequence ID" value="NZ_BJKP01000009.1"/>
</dbReference>
<reference evidence="2 3" key="1">
    <citation type="journal article" date="2019" name="FEMS Microbiol. Lett.">
        <title>A novel salt-tolerant genotype illuminates the sucrose gene evolution in freshwater bloom-forming cyanobacterium Microcystis aeruginosa.</title>
        <authorList>
            <person name="Tanabe Y."/>
            <person name="Yamaguchi H."/>
            <person name="Sano T."/>
            <person name="Kawachi M."/>
        </authorList>
    </citation>
    <scope>NUCLEOTIDE SEQUENCE [LARGE SCALE GENOMIC DNA]</scope>
    <source>
        <strain evidence="2 3">NIES-4325</strain>
    </source>
</reference>
<evidence type="ECO:0000256" key="1">
    <source>
        <dbReference type="SAM" id="Phobius"/>
    </source>
</evidence>
<sequence length="96" mass="10041">MANITIKDMQISDLYASGSFSPSEWSDLTITLTLSETERIIGGMSLDTGFQVGLGMVSSGIGLVAMAGLGPVGWFAGGFLYGGGLVLSMYTAYHLH</sequence>
<feature type="transmembrane region" description="Helical" evidence="1">
    <location>
        <begin position="74"/>
        <end position="93"/>
    </location>
</feature>
<accession>A0A5J4F8J5</accession>
<proteinExistence type="predicted"/>
<evidence type="ECO:0000313" key="3">
    <source>
        <dbReference type="Proteomes" id="UP000376575"/>
    </source>
</evidence>
<comment type="caution">
    <text evidence="2">The sequence shown here is derived from an EMBL/GenBank/DDBJ whole genome shotgun (WGS) entry which is preliminary data.</text>
</comment>
<dbReference type="Proteomes" id="UP000376575">
    <property type="component" value="Unassembled WGS sequence"/>
</dbReference>
<keyword evidence="1" id="KW-0812">Transmembrane</keyword>
<organism evidence="2 3">
    <name type="scientific">Microcystis aeruginosa NIES-4325</name>
    <dbReference type="NCBI Taxonomy" id="2569534"/>
    <lineage>
        <taxon>Bacteria</taxon>
        <taxon>Bacillati</taxon>
        <taxon>Cyanobacteriota</taxon>
        <taxon>Cyanophyceae</taxon>
        <taxon>Oscillatoriophycideae</taxon>
        <taxon>Chroococcales</taxon>
        <taxon>Microcystaceae</taxon>
        <taxon>Microcystis</taxon>
    </lineage>
</organism>
<keyword evidence="1" id="KW-0472">Membrane</keyword>